<dbReference type="PROSITE" id="PS50181">
    <property type="entry name" value="FBOX"/>
    <property type="match status" value="1"/>
</dbReference>
<dbReference type="GeneID" id="20671827"/>
<reference evidence="2 3" key="1">
    <citation type="journal article" date="2012" name="New Phytol.">
        <title>Insight into trade-off between wood decay and parasitism from the genome of a fungal forest pathogen.</title>
        <authorList>
            <person name="Olson A."/>
            <person name="Aerts A."/>
            <person name="Asiegbu F."/>
            <person name="Belbahri L."/>
            <person name="Bouzid O."/>
            <person name="Broberg A."/>
            <person name="Canback B."/>
            <person name="Coutinho P.M."/>
            <person name="Cullen D."/>
            <person name="Dalman K."/>
            <person name="Deflorio G."/>
            <person name="van Diepen L.T."/>
            <person name="Dunand C."/>
            <person name="Duplessis S."/>
            <person name="Durling M."/>
            <person name="Gonthier P."/>
            <person name="Grimwood J."/>
            <person name="Fossdal C.G."/>
            <person name="Hansson D."/>
            <person name="Henrissat B."/>
            <person name="Hietala A."/>
            <person name="Himmelstrand K."/>
            <person name="Hoffmeister D."/>
            <person name="Hogberg N."/>
            <person name="James T.Y."/>
            <person name="Karlsson M."/>
            <person name="Kohler A."/>
            <person name="Kues U."/>
            <person name="Lee Y.H."/>
            <person name="Lin Y.C."/>
            <person name="Lind M."/>
            <person name="Lindquist E."/>
            <person name="Lombard V."/>
            <person name="Lucas S."/>
            <person name="Lunden K."/>
            <person name="Morin E."/>
            <person name="Murat C."/>
            <person name="Park J."/>
            <person name="Raffaello T."/>
            <person name="Rouze P."/>
            <person name="Salamov A."/>
            <person name="Schmutz J."/>
            <person name="Solheim H."/>
            <person name="Stahlberg J."/>
            <person name="Velez H."/>
            <person name="de Vries R.P."/>
            <person name="Wiebenga A."/>
            <person name="Woodward S."/>
            <person name="Yakovlev I."/>
            <person name="Garbelotto M."/>
            <person name="Martin F."/>
            <person name="Grigoriev I.V."/>
            <person name="Stenlid J."/>
        </authorList>
    </citation>
    <scope>NUCLEOTIDE SEQUENCE [LARGE SCALE GENOMIC DNA]</scope>
    <source>
        <strain evidence="2 3">TC 32-1</strain>
    </source>
</reference>
<keyword evidence="3" id="KW-1185">Reference proteome</keyword>
<feature type="domain" description="F-box" evidence="1">
    <location>
        <begin position="1"/>
        <end position="45"/>
    </location>
</feature>
<dbReference type="InterPro" id="IPR001810">
    <property type="entry name" value="F-box_dom"/>
</dbReference>
<dbReference type="InterPro" id="IPR036047">
    <property type="entry name" value="F-box-like_dom_sf"/>
</dbReference>
<dbReference type="InterPro" id="IPR015943">
    <property type="entry name" value="WD40/YVTN_repeat-like_dom_sf"/>
</dbReference>
<proteinExistence type="predicted"/>
<dbReference type="SUPFAM" id="SSF81383">
    <property type="entry name" value="F-box domain"/>
    <property type="match status" value="1"/>
</dbReference>
<accession>W4K760</accession>
<dbReference type="HOGENOM" id="CLU_566242_0_0_1"/>
<dbReference type="OrthoDB" id="1259151at2759"/>
<dbReference type="Proteomes" id="UP000030671">
    <property type="component" value="Unassembled WGS sequence"/>
</dbReference>
<dbReference type="InParanoid" id="W4K760"/>
<dbReference type="AlphaFoldDB" id="W4K760"/>
<dbReference type="RefSeq" id="XP_009545783.1">
    <property type="nucleotide sequence ID" value="XM_009547488.1"/>
</dbReference>
<dbReference type="EMBL" id="KI925458">
    <property type="protein sequence ID" value="ETW81672.1"/>
    <property type="molecule type" value="Genomic_DNA"/>
</dbReference>
<name>W4K760_HETIT</name>
<dbReference type="eggNOG" id="ENOG502SCUA">
    <property type="taxonomic scope" value="Eukaryota"/>
</dbReference>
<dbReference type="KEGG" id="hir:HETIRDRAFT_36708"/>
<gene>
    <name evidence="2" type="ORF">HETIRDRAFT_36708</name>
</gene>
<dbReference type="Gene3D" id="2.130.10.10">
    <property type="entry name" value="YVTN repeat-like/Quinoprotein amine dehydrogenase"/>
    <property type="match status" value="1"/>
</dbReference>
<organism evidence="2 3">
    <name type="scientific">Heterobasidion irregulare (strain TC 32-1)</name>
    <dbReference type="NCBI Taxonomy" id="747525"/>
    <lineage>
        <taxon>Eukaryota</taxon>
        <taxon>Fungi</taxon>
        <taxon>Dikarya</taxon>
        <taxon>Basidiomycota</taxon>
        <taxon>Agaricomycotina</taxon>
        <taxon>Agaricomycetes</taxon>
        <taxon>Russulales</taxon>
        <taxon>Bondarzewiaceae</taxon>
        <taxon>Heterobasidion</taxon>
        <taxon>Heterobasidion annosum species complex</taxon>
    </lineage>
</organism>
<dbReference type="SUPFAM" id="SSF50978">
    <property type="entry name" value="WD40 repeat-like"/>
    <property type="match status" value="1"/>
</dbReference>
<sequence>MYFLALPADILLIVIKDLDVKGLVALSEACHLLRRLVHEYGWKSHIRLYPRPSYSMAKALSQWCPGAQIKYHTLSDKAWARTTFAARPLSRPWHGKLQPLLAINNSRLVVAAGHILYSYAFTTSGGDGITPGMRFECSYSLLRPPDSSKHDITAVVFLPDRGDRTLFVGFVHGALERIYLPPMQDGRKEVTIDPVLRTPFHYHHGDIIESLSITSDLLLSLTENGTAGLLNLSFPTPSPHMIELGERGWAAYLSTQSSTPYAAFGTSSDNPLAVHTITNSEISATPSSILWSSVKDFESERSSAVYGISSTPPGFPWGASDNILVSGWYDGFVHVHDLRSPTCVPRLNNSPAPLFPVLSLSDPWSFEPVYSVSCGGGSSSHIAAGTARHSVVAFWDVRSPKTGWSVHAPGNDSSPVYSVILESSRLFGATQSRPFVYDFGPGVTPDTYPPLPRVHGDDGLSYKKGWNNVGFYVTKYSHRTTQLP</sequence>
<protein>
    <recommendedName>
        <fullName evidence="1">F-box domain-containing protein</fullName>
    </recommendedName>
</protein>
<evidence type="ECO:0000259" key="1">
    <source>
        <dbReference type="PROSITE" id="PS50181"/>
    </source>
</evidence>
<dbReference type="InterPro" id="IPR036322">
    <property type="entry name" value="WD40_repeat_dom_sf"/>
</dbReference>
<evidence type="ECO:0000313" key="3">
    <source>
        <dbReference type="Proteomes" id="UP000030671"/>
    </source>
</evidence>
<evidence type="ECO:0000313" key="2">
    <source>
        <dbReference type="EMBL" id="ETW81672.1"/>
    </source>
</evidence>